<comment type="caution">
    <text evidence="2">The sequence shown here is derived from an EMBL/GenBank/DDBJ whole genome shotgun (WGS) entry which is preliminary data.</text>
</comment>
<proteinExistence type="predicted"/>
<keyword evidence="3" id="KW-1185">Reference proteome</keyword>
<gene>
    <name evidence="2" type="ORF">G4V63_04360</name>
</gene>
<dbReference type="PANTHER" id="PTHR40265:SF1">
    <property type="entry name" value="GLYOXALASE-LIKE DOMAIN-CONTAINING PROTEIN"/>
    <property type="match status" value="1"/>
</dbReference>
<dbReference type="InterPro" id="IPR025870">
    <property type="entry name" value="Glyoxalase-like_dom"/>
</dbReference>
<sequence>MPRGLDHIVHAVRDLDAAADFYRRAGFTVSARNVHPWGTHNHVVQLPGFFIEVLTVGEPGKLVGEGLARVFGIANRDAIARGDGFSMLALESRDINADVEDFKRHGIGISSALPFTRDATLPDGSTITVGFTLAFARDDMSPHAGFFAIQHRDPALFYKKELQQHANRASGVLGAVLVADNPSDHHIFLGALTGARDLHSSSIGVTANTPRGDVEIIEAISFRDQFGTLPKLDGEGASIKGLRLAVPDIDATERALKSGGVASHRHIGRLVVPSGVGATLIFETPSKI</sequence>
<feature type="domain" description="Glyoxalase-like" evidence="1">
    <location>
        <begin position="5"/>
        <end position="186"/>
    </location>
</feature>
<accession>A0A7C9RDI3</accession>
<organism evidence="2 3">
    <name type="scientific">Candidatus Afipia apatlaquensis</name>
    <dbReference type="NCBI Taxonomy" id="2712852"/>
    <lineage>
        <taxon>Bacteria</taxon>
        <taxon>Pseudomonadati</taxon>
        <taxon>Pseudomonadota</taxon>
        <taxon>Alphaproteobacteria</taxon>
        <taxon>Hyphomicrobiales</taxon>
        <taxon>Nitrobacteraceae</taxon>
        <taxon>Afipia</taxon>
    </lineage>
</organism>
<reference evidence="2" key="1">
    <citation type="submission" date="2020-02" db="EMBL/GenBank/DDBJ databases">
        <title>Draft genome sequence of Candidatus Afipia apatlaquensis IBT-C3, a potential strain for decolorization of textile dyes.</title>
        <authorList>
            <person name="Sanchez-Reyes A."/>
            <person name="Breton-Deval L."/>
            <person name="Mangelson H."/>
            <person name="Sanchez-Flores A."/>
        </authorList>
    </citation>
    <scope>NUCLEOTIDE SEQUENCE [LARGE SCALE GENOMIC DNA]</scope>
    <source>
        <strain evidence="2">IBT-C3</strain>
    </source>
</reference>
<dbReference type="InterPro" id="IPR029068">
    <property type="entry name" value="Glyas_Bleomycin-R_OHBP_Dase"/>
</dbReference>
<dbReference type="EMBL" id="JAAMRR010000221">
    <property type="protein sequence ID" value="NGX94477.1"/>
    <property type="molecule type" value="Genomic_DNA"/>
</dbReference>
<evidence type="ECO:0000313" key="2">
    <source>
        <dbReference type="EMBL" id="NGX94477.1"/>
    </source>
</evidence>
<protein>
    <submittedName>
        <fullName evidence="2">VOC family protein</fullName>
    </submittedName>
</protein>
<name>A0A7C9RDI3_9BRAD</name>
<evidence type="ECO:0000313" key="3">
    <source>
        <dbReference type="Proteomes" id="UP000480266"/>
    </source>
</evidence>
<dbReference type="Pfam" id="PF13468">
    <property type="entry name" value="Glyoxalase_3"/>
    <property type="match status" value="1"/>
</dbReference>
<dbReference type="CDD" id="cd06587">
    <property type="entry name" value="VOC"/>
    <property type="match status" value="1"/>
</dbReference>
<dbReference type="SUPFAM" id="SSF54593">
    <property type="entry name" value="Glyoxalase/Bleomycin resistance protein/Dihydroxybiphenyl dioxygenase"/>
    <property type="match status" value="1"/>
</dbReference>
<dbReference type="PANTHER" id="PTHR40265">
    <property type="entry name" value="BLL2707 PROTEIN"/>
    <property type="match status" value="1"/>
</dbReference>
<evidence type="ECO:0000259" key="1">
    <source>
        <dbReference type="Pfam" id="PF13468"/>
    </source>
</evidence>
<dbReference type="AlphaFoldDB" id="A0A7C9RDI3"/>
<dbReference type="Gene3D" id="3.10.180.10">
    <property type="entry name" value="2,3-Dihydroxybiphenyl 1,2-Dioxygenase, domain 1"/>
    <property type="match status" value="1"/>
</dbReference>
<dbReference type="Proteomes" id="UP000480266">
    <property type="component" value="Unassembled WGS sequence"/>
</dbReference>